<feature type="region of interest" description="Disordered" evidence="3">
    <location>
        <begin position="152"/>
        <end position="175"/>
    </location>
</feature>
<keyword evidence="1 2" id="KW-0175">Coiled coil</keyword>
<accession>A0A8C4WWY8</accession>
<name>A0A8C4WWY8_EPTBU</name>
<evidence type="ECO:0000313" key="4">
    <source>
        <dbReference type="Ensembl" id="ENSEBUP00000016410.1"/>
    </source>
</evidence>
<proteinExistence type="predicted"/>
<organism evidence="4 5">
    <name type="scientific">Eptatretus burgeri</name>
    <name type="common">Inshore hagfish</name>
    <dbReference type="NCBI Taxonomy" id="7764"/>
    <lineage>
        <taxon>Eukaryota</taxon>
        <taxon>Metazoa</taxon>
        <taxon>Chordata</taxon>
        <taxon>Craniata</taxon>
        <taxon>Vertebrata</taxon>
        <taxon>Cyclostomata</taxon>
        <taxon>Myxini</taxon>
        <taxon>Myxiniformes</taxon>
        <taxon>Myxinidae</taxon>
        <taxon>Eptatretinae</taxon>
        <taxon>Eptatretus</taxon>
    </lineage>
</organism>
<dbReference type="InterPro" id="IPR051500">
    <property type="entry name" value="cTAGE_MIA/OTOR"/>
</dbReference>
<reference evidence="4" key="2">
    <citation type="submission" date="2025-09" db="UniProtKB">
        <authorList>
            <consortium name="Ensembl"/>
        </authorList>
    </citation>
    <scope>IDENTIFICATION</scope>
</reference>
<evidence type="ECO:0000256" key="2">
    <source>
        <dbReference type="SAM" id="Coils"/>
    </source>
</evidence>
<evidence type="ECO:0000313" key="5">
    <source>
        <dbReference type="Proteomes" id="UP000694388"/>
    </source>
</evidence>
<sequence length="175" mass="19995">GGGVFPVSLNKGGSLCEQEGGIEELAQKQNNESLIQYDEEIKAAQEKISKYKKLQQDLTEELLETERSFKHQIAECEKKIYETWLAERKTNRHLQKTRKEVDNLKQQLIRLHLKYEARHSLLRPVPERPQYGRSRHPIGGSLCTSPCDLAIVDDDQGSNPEKFRPHSAGPLHLSP</sequence>
<protein>
    <submittedName>
        <fullName evidence="4">Uncharacterized protein</fullName>
    </submittedName>
</protein>
<keyword evidence="5" id="KW-1185">Reference proteome</keyword>
<dbReference type="GO" id="GO:0035459">
    <property type="term" value="P:vesicle cargo loading"/>
    <property type="evidence" value="ECO:0007669"/>
    <property type="project" value="TreeGrafter"/>
</dbReference>
<evidence type="ECO:0000256" key="1">
    <source>
        <dbReference type="ARBA" id="ARBA00023054"/>
    </source>
</evidence>
<dbReference type="GO" id="GO:0006888">
    <property type="term" value="P:endoplasmic reticulum to Golgi vesicle-mediated transport"/>
    <property type="evidence" value="ECO:0007669"/>
    <property type="project" value="TreeGrafter"/>
</dbReference>
<evidence type="ECO:0000256" key="3">
    <source>
        <dbReference type="SAM" id="MobiDB-lite"/>
    </source>
</evidence>
<reference evidence="4" key="1">
    <citation type="submission" date="2025-08" db="UniProtKB">
        <authorList>
            <consortium name="Ensembl"/>
        </authorList>
    </citation>
    <scope>IDENTIFICATION</scope>
</reference>
<dbReference type="GO" id="GO:0009306">
    <property type="term" value="P:protein secretion"/>
    <property type="evidence" value="ECO:0007669"/>
    <property type="project" value="TreeGrafter"/>
</dbReference>
<dbReference type="PANTHER" id="PTHR23158:SF33">
    <property type="entry name" value="TRANSPORT AND GOLGI ORGANIZATION PROTEIN 1"/>
    <property type="match status" value="1"/>
</dbReference>
<dbReference type="PANTHER" id="PTHR23158">
    <property type="entry name" value="MELANOMA INHIBITORY ACTIVITY-RELATED"/>
    <property type="match status" value="1"/>
</dbReference>
<dbReference type="Ensembl" id="ENSEBUT00000016986.1">
    <property type="protein sequence ID" value="ENSEBUP00000016410.1"/>
    <property type="gene ID" value="ENSEBUG00000010306.1"/>
</dbReference>
<feature type="coiled-coil region" evidence="2">
    <location>
        <begin position="34"/>
        <end position="114"/>
    </location>
</feature>
<dbReference type="GO" id="GO:0070971">
    <property type="term" value="C:endoplasmic reticulum exit site"/>
    <property type="evidence" value="ECO:0007669"/>
    <property type="project" value="TreeGrafter"/>
</dbReference>
<dbReference type="GO" id="GO:0005789">
    <property type="term" value="C:endoplasmic reticulum membrane"/>
    <property type="evidence" value="ECO:0007669"/>
    <property type="project" value="TreeGrafter"/>
</dbReference>
<dbReference type="AlphaFoldDB" id="A0A8C4WWY8"/>
<feature type="region of interest" description="Disordered" evidence="3">
    <location>
        <begin position="124"/>
        <end position="143"/>
    </location>
</feature>
<dbReference type="Proteomes" id="UP000694388">
    <property type="component" value="Unplaced"/>
</dbReference>